<evidence type="ECO:0000313" key="3">
    <source>
        <dbReference type="EMBL" id="KAE9100770.1"/>
    </source>
</evidence>
<dbReference type="AlphaFoldDB" id="A0A6A3RUT5"/>
<comment type="caution">
    <text evidence="3">The sequence shown here is derived from an EMBL/GenBank/DDBJ whole genome shotgun (WGS) entry which is preliminary data.</text>
</comment>
<evidence type="ECO:0000256" key="1">
    <source>
        <dbReference type="SAM" id="MobiDB-lite"/>
    </source>
</evidence>
<organism evidence="3 4">
    <name type="scientific">Phytophthora fragariae</name>
    <dbReference type="NCBI Taxonomy" id="53985"/>
    <lineage>
        <taxon>Eukaryota</taxon>
        <taxon>Sar</taxon>
        <taxon>Stramenopiles</taxon>
        <taxon>Oomycota</taxon>
        <taxon>Peronosporomycetes</taxon>
        <taxon>Peronosporales</taxon>
        <taxon>Peronosporaceae</taxon>
        <taxon>Phytophthora</taxon>
    </lineage>
</organism>
<dbReference type="Proteomes" id="UP000441208">
    <property type="component" value="Unassembled WGS sequence"/>
</dbReference>
<name>A0A6A3RUT5_9STRA</name>
<accession>A0A6A3RUT5</accession>
<keyword evidence="2" id="KW-0812">Transmembrane</keyword>
<proteinExistence type="predicted"/>
<feature type="region of interest" description="Disordered" evidence="1">
    <location>
        <begin position="102"/>
        <end position="125"/>
    </location>
</feature>
<reference evidence="3 4" key="1">
    <citation type="submission" date="2018-08" db="EMBL/GenBank/DDBJ databases">
        <title>Genomic investigation of the strawberry pathogen Phytophthora fragariae indicates pathogenicity is determined by transcriptional variation in three key races.</title>
        <authorList>
            <person name="Adams T.M."/>
            <person name="Armitage A.D."/>
            <person name="Sobczyk M.K."/>
            <person name="Bates H.J."/>
            <person name="Dunwell J.M."/>
            <person name="Nellist C.F."/>
            <person name="Harrison R.J."/>
        </authorList>
    </citation>
    <scope>NUCLEOTIDE SEQUENCE [LARGE SCALE GENOMIC DNA]</scope>
    <source>
        <strain evidence="3 4">NOV-71</strain>
    </source>
</reference>
<dbReference type="EMBL" id="QXFZ01000940">
    <property type="protein sequence ID" value="KAE9100770.1"/>
    <property type="molecule type" value="Genomic_DNA"/>
</dbReference>
<evidence type="ECO:0000313" key="4">
    <source>
        <dbReference type="Proteomes" id="UP000441208"/>
    </source>
</evidence>
<sequence length="125" mass="13916">MPARQVTTCSFAYGFFAFLTVFIISAAVPLFVMAFGLATWTSKRSEPIGYPKHTDANITFTRNKYQSILKGEFPLELDDTLSELTIEWEQWATAPCLETAPRLPSPTRATQPRTAMVHVRGGGKT</sequence>
<keyword evidence="2" id="KW-0472">Membrane</keyword>
<protein>
    <submittedName>
        <fullName evidence="3">Uncharacterized protein</fullName>
    </submittedName>
</protein>
<feature type="transmembrane region" description="Helical" evidence="2">
    <location>
        <begin position="12"/>
        <end position="38"/>
    </location>
</feature>
<evidence type="ECO:0000256" key="2">
    <source>
        <dbReference type="SAM" id="Phobius"/>
    </source>
</evidence>
<keyword evidence="2" id="KW-1133">Transmembrane helix</keyword>
<gene>
    <name evidence="3" type="ORF">PF007_g15382</name>
</gene>